<evidence type="ECO:0000313" key="3">
    <source>
        <dbReference type="EMBL" id="CAD9666745.1"/>
    </source>
</evidence>
<sequence length="344" mass="39927">MMKLQQHCNKLRFVWIITIATFVTFLVVGVHASSSSRSLGHGNKYASSASKSSNSMVVGTNNKNNRRKSVSIRRSSSSCRFFLWDGISAVKYYTCERLMRERVYEGLGGKKFVRIRPGSILDSLYPLSNHSPDRCSSCGQSFHQHLATWWFPRLYSSYDLYLDKVFQRATTTIYNHPVPPSSPKKITSKKQKHHPPLSSSNDDNDDNYKQEEKEPDMKPFLNGFRKPNYFPTLNYHKAYVRLLGEEDETIIPEEQQRLKGTSTRKRKQSNEKVETTMKGQNKYYGTRTSLDGIQYKVQKLQIQKKKDVRVGAFFIHALSRAIVLQELETFLWLEQEENWKNEGK</sequence>
<keyword evidence="2" id="KW-0812">Transmembrane</keyword>
<feature type="transmembrane region" description="Helical" evidence="2">
    <location>
        <begin position="12"/>
        <end position="32"/>
    </location>
</feature>
<feature type="compositionally biased region" description="Basic residues" evidence="1">
    <location>
        <begin position="186"/>
        <end position="195"/>
    </location>
</feature>
<feature type="region of interest" description="Disordered" evidence="1">
    <location>
        <begin position="173"/>
        <end position="220"/>
    </location>
</feature>
<feature type="region of interest" description="Disordered" evidence="1">
    <location>
        <begin position="34"/>
        <end position="69"/>
    </location>
</feature>
<keyword evidence="2" id="KW-1133">Transmembrane helix</keyword>
<feature type="compositionally biased region" description="Low complexity" evidence="1">
    <location>
        <begin position="43"/>
        <end position="55"/>
    </location>
</feature>
<keyword evidence="2" id="KW-0472">Membrane</keyword>
<proteinExistence type="predicted"/>
<dbReference type="AlphaFoldDB" id="A0A7S2RDF1"/>
<evidence type="ECO:0000256" key="1">
    <source>
        <dbReference type="SAM" id="MobiDB-lite"/>
    </source>
</evidence>
<feature type="compositionally biased region" description="Basic and acidic residues" evidence="1">
    <location>
        <begin position="206"/>
        <end position="217"/>
    </location>
</feature>
<reference evidence="3" key="1">
    <citation type="submission" date="2021-01" db="EMBL/GenBank/DDBJ databases">
        <authorList>
            <person name="Corre E."/>
            <person name="Pelletier E."/>
            <person name="Niang G."/>
            <person name="Scheremetjew M."/>
            <person name="Finn R."/>
            <person name="Kale V."/>
            <person name="Holt S."/>
            <person name="Cochrane G."/>
            <person name="Meng A."/>
            <person name="Brown T."/>
            <person name="Cohen L."/>
        </authorList>
    </citation>
    <scope>NUCLEOTIDE SEQUENCE</scope>
    <source>
        <strain evidence="3">CCMP1452</strain>
    </source>
</reference>
<accession>A0A7S2RDF1</accession>
<dbReference type="EMBL" id="HBHI01011272">
    <property type="protein sequence ID" value="CAD9666745.1"/>
    <property type="molecule type" value="Transcribed_RNA"/>
</dbReference>
<gene>
    <name evidence="3" type="ORF">EANT1437_LOCUS5778</name>
</gene>
<protein>
    <submittedName>
        <fullName evidence="3">Uncharacterized protein</fullName>
    </submittedName>
</protein>
<evidence type="ECO:0000256" key="2">
    <source>
        <dbReference type="SAM" id="Phobius"/>
    </source>
</evidence>
<name>A0A7S2RDF1_9STRA</name>
<organism evidence="3">
    <name type="scientific">Eucampia antarctica</name>
    <dbReference type="NCBI Taxonomy" id="49252"/>
    <lineage>
        <taxon>Eukaryota</taxon>
        <taxon>Sar</taxon>
        <taxon>Stramenopiles</taxon>
        <taxon>Ochrophyta</taxon>
        <taxon>Bacillariophyta</taxon>
        <taxon>Mediophyceae</taxon>
        <taxon>Biddulphiophycidae</taxon>
        <taxon>Hemiaulales</taxon>
        <taxon>Hemiaulaceae</taxon>
        <taxon>Eucampia</taxon>
    </lineage>
</organism>